<sequence length="636" mass="68688">MVAAMKRFPSLSVPVIALALAGCGEESAVSPVDGREFDGDRYAELAPYTGRVIDGYLKNARVWLDMDGDSQYTSGPMLITLDNGNEVVLESGEPTAMSGAGGRFSLDISEFEISADVGPNLDPRDYPLFALILPGKTLEEAHSGDVPVEGAYMLSAAPGVRNVTPLSMLARFRRMFFLPDFSGSSLPEGLSSLNLVRDYIQAGDEQAHAYAQTFARFLASQFPESYSGVLEQANANGTERFLSEEAAHLLGISLVKYASTLVDLVDNAALQGGYPNVDIKALSLPGASIDLNDPVLVTGQRIYAYPSSQSNLPISGSSLDESAQLTFFYSEDGRIQSVDVDGCIVPSMAELARLVKHNGYMAELDTQWMPSVSLAFNESLMQFNNDREVDERLEFDWDNQRILFDSATTCHQNLGIEAGSELGGVPEVTYIWEFIGGEVKLVSQMRGANDSLFTREYVTNSSSAVHALSGFSLSDSDGDIASLDFVGGVSACPPPAESDAGASHLVSAYQPYAFTTSSGSLDNAVSELDVRSFGIDLPSDSFGVQRLLRFGFLDQDMAGLPNVNVDSGFEWQMFYEAVEGPGFVPEQPNLIAKAELLRYAGVKGCSRVFEPASSGLFASVRYSYQRLSDHLIGRLQ</sequence>
<protein>
    <submittedName>
        <fullName evidence="1">Uncharacterized protein</fullName>
    </submittedName>
</protein>
<organism evidence="1 2">
    <name type="scientific">Marinobacter suaedae</name>
    <dbReference type="NCBI Taxonomy" id="3057675"/>
    <lineage>
        <taxon>Bacteria</taxon>
        <taxon>Pseudomonadati</taxon>
        <taxon>Pseudomonadota</taxon>
        <taxon>Gammaproteobacteria</taxon>
        <taxon>Pseudomonadales</taxon>
        <taxon>Marinobacteraceae</taxon>
        <taxon>Marinobacter</taxon>
    </lineage>
</organism>
<name>A0ABT8W474_9GAMM</name>
<dbReference type="EMBL" id="JAUMIS010000002">
    <property type="protein sequence ID" value="MDO3723043.1"/>
    <property type="molecule type" value="Genomic_DNA"/>
</dbReference>
<gene>
    <name evidence="1" type="ORF">QVZ43_15070</name>
</gene>
<dbReference type="Proteomes" id="UP001168640">
    <property type="component" value="Unassembled WGS sequence"/>
</dbReference>
<evidence type="ECO:0000313" key="1">
    <source>
        <dbReference type="EMBL" id="MDO3723043.1"/>
    </source>
</evidence>
<dbReference type="PROSITE" id="PS51257">
    <property type="entry name" value="PROKAR_LIPOPROTEIN"/>
    <property type="match status" value="1"/>
</dbReference>
<dbReference type="RefSeq" id="WP_302910585.1">
    <property type="nucleotide sequence ID" value="NZ_JAUMIS010000002.1"/>
</dbReference>
<evidence type="ECO:0000313" key="2">
    <source>
        <dbReference type="Proteomes" id="UP001168640"/>
    </source>
</evidence>
<reference evidence="1" key="1">
    <citation type="submission" date="2023-07" db="EMBL/GenBank/DDBJ databases">
        <title>Marinobacter sp. chi1 genome sequencing and assembly.</title>
        <authorList>
            <person name="Park S."/>
        </authorList>
    </citation>
    <scope>NUCLEOTIDE SEQUENCE</scope>
    <source>
        <strain evidence="1">Chi1</strain>
    </source>
</reference>
<accession>A0ABT8W474</accession>
<proteinExistence type="predicted"/>
<keyword evidence="2" id="KW-1185">Reference proteome</keyword>
<comment type="caution">
    <text evidence="1">The sequence shown here is derived from an EMBL/GenBank/DDBJ whole genome shotgun (WGS) entry which is preliminary data.</text>
</comment>